<feature type="compositionally biased region" description="Polar residues" evidence="1">
    <location>
        <begin position="248"/>
        <end position="258"/>
    </location>
</feature>
<keyword evidence="5" id="KW-1185">Reference proteome</keyword>
<feature type="domain" description="SWR1-complex protein 3" evidence="2">
    <location>
        <begin position="64"/>
        <end position="168"/>
    </location>
</feature>
<feature type="compositionally biased region" description="Low complexity" evidence="1">
    <location>
        <begin position="259"/>
        <end position="273"/>
    </location>
</feature>
<dbReference type="Proteomes" id="UP000510647">
    <property type="component" value="Chromosome 6"/>
</dbReference>
<feature type="domain" description="Swc3 C-terminal" evidence="3">
    <location>
        <begin position="419"/>
        <end position="590"/>
    </location>
</feature>
<dbReference type="InterPro" id="IPR037651">
    <property type="entry name" value="Swc3"/>
</dbReference>
<accession>A0A7H9HYV4</accession>
<evidence type="ECO:0000259" key="3">
    <source>
        <dbReference type="Pfam" id="PF26242"/>
    </source>
</evidence>
<dbReference type="AlphaFoldDB" id="A0A7H9HYV4"/>
<dbReference type="PANTHER" id="PTHR28108">
    <property type="entry name" value="SWR1-COMPLEX PROTEIN 3"/>
    <property type="match status" value="1"/>
</dbReference>
<dbReference type="InterPro" id="IPR058986">
    <property type="entry name" value="Swc3_C"/>
</dbReference>
<dbReference type="OrthoDB" id="4097064at2759"/>
<feature type="compositionally biased region" description="Polar residues" evidence="1">
    <location>
        <begin position="336"/>
        <end position="354"/>
    </location>
</feature>
<evidence type="ECO:0000259" key="2">
    <source>
        <dbReference type="Pfam" id="PF24707"/>
    </source>
</evidence>
<evidence type="ECO:0000313" key="4">
    <source>
        <dbReference type="EMBL" id="QLQ81652.1"/>
    </source>
</evidence>
<feature type="compositionally biased region" description="Acidic residues" evidence="1">
    <location>
        <begin position="41"/>
        <end position="53"/>
    </location>
</feature>
<organism evidence="4 5">
    <name type="scientific">Torulaspora globosa</name>
    <dbReference type="NCBI Taxonomy" id="48254"/>
    <lineage>
        <taxon>Eukaryota</taxon>
        <taxon>Fungi</taxon>
        <taxon>Dikarya</taxon>
        <taxon>Ascomycota</taxon>
        <taxon>Saccharomycotina</taxon>
        <taxon>Saccharomycetes</taxon>
        <taxon>Saccharomycetales</taxon>
        <taxon>Saccharomycetaceae</taxon>
        <taxon>Torulaspora</taxon>
    </lineage>
</organism>
<dbReference type="InterPro" id="IPR057558">
    <property type="entry name" value="Swc3_dom"/>
</dbReference>
<dbReference type="Pfam" id="PF26242">
    <property type="entry name" value="Swc3_C"/>
    <property type="match status" value="1"/>
</dbReference>
<feature type="compositionally biased region" description="Basic and acidic residues" evidence="1">
    <location>
        <begin position="368"/>
        <end position="390"/>
    </location>
</feature>
<dbReference type="PANTHER" id="PTHR28108:SF1">
    <property type="entry name" value="SWR1-COMPLEX PROTEIN 3"/>
    <property type="match status" value="1"/>
</dbReference>
<feature type="region of interest" description="Disordered" evidence="1">
    <location>
        <begin position="324"/>
        <end position="418"/>
    </location>
</feature>
<evidence type="ECO:0000256" key="1">
    <source>
        <dbReference type="SAM" id="MobiDB-lite"/>
    </source>
</evidence>
<dbReference type="Pfam" id="PF24707">
    <property type="entry name" value="Swc3"/>
    <property type="match status" value="1"/>
</dbReference>
<gene>
    <name evidence="4" type="ORF">HG537_0F04130</name>
</gene>
<dbReference type="GO" id="GO:0000812">
    <property type="term" value="C:Swr1 complex"/>
    <property type="evidence" value="ECO:0007669"/>
    <property type="project" value="InterPro"/>
</dbReference>
<evidence type="ECO:0008006" key="6">
    <source>
        <dbReference type="Google" id="ProtNLM"/>
    </source>
</evidence>
<feature type="compositionally biased region" description="Pro residues" evidence="1">
    <location>
        <begin position="324"/>
        <end position="334"/>
    </location>
</feature>
<evidence type="ECO:0000313" key="5">
    <source>
        <dbReference type="Proteomes" id="UP000510647"/>
    </source>
</evidence>
<name>A0A7H9HYV4_9SACH</name>
<feature type="region of interest" description="Disordered" evidence="1">
    <location>
        <begin position="185"/>
        <end position="274"/>
    </location>
</feature>
<proteinExistence type="predicted"/>
<protein>
    <recommendedName>
        <fullName evidence="6">SWR1-complex protein 3</fullName>
    </recommendedName>
</protein>
<feature type="region of interest" description="Disordered" evidence="1">
    <location>
        <begin position="1"/>
        <end position="54"/>
    </location>
</feature>
<sequence length="600" mass="69058">MPAVVRSKVKVEDEGETETRSSSPQAIVRRIKRRKRNSTESDNDELSESDEYFEPYRGTIGNSRPFEMIGGLPSSSGVAEYNSTLTHPLSVKDSAVLYYSLVTSRKTWVRGEMFELYFTKTAKPVKESSETPGQTIMMREKMQKLCDCTMLGGPHTFPVRLFILKDEEIEKKWQDELDMKRKVREETRRRAREEKQRVAEMKKEMQEKKKQDREKLLQLRKDNKVKTKVEEDVVKQRGKNEIKKQNEPKSLNRTGSVVSNTSARRSPAASSQSVMNSKMIANLNLMAQKDPKLNRLMGIVANGDASLEQVEEFKKFIEIAKNMPPPPGWTPPLPIVQQTQRKNAHASGSNVKDVSSNKDEATSASSEPLEKQNADEENRSSVKAESKHNGETTINKEANSRRKRGENSNQESENNLDEKSMHLTAFQRKYVQGAQIILEYKECSALRYLLPRNAIIEFVKDDGSFLLSWIIVHNDADIQRHRSKRIRELSKNLKSEQEKEELMKNYNVYSERGCPTPLYSPMTVKFTGIHPKFACILLNSVEPAEKVRKIMTTIMEMGTRLSGYNLWYQLDAYDDKDLAEKLRVKLNEHEEESKGRRHRQ</sequence>
<dbReference type="EMBL" id="CP059272">
    <property type="protein sequence ID" value="QLQ81652.1"/>
    <property type="molecule type" value="Genomic_DNA"/>
</dbReference>
<feature type="compositionally biased region" description="Basic and acidic residues" evidence="1">
    <location>
        <begin position="185"/>
        <end position="247"/>
    </location>
</feature>
<reference evidence="4 5" key="1">
    <citation type="submission" date="2020-06" db="EMBL/GenBank/DDBJ databases">
        <title>The yeast mating-type switching endonuclease HO is a domesticated member of an unorthodox homing genetic element family.</title>
        <authorList>
            <person name="Coughlan A.Y."/>
            <person name="Lombardi L."/>
            <person name="Braun-Galleani S."/>
            <person name="Martos A.R."/>
            <person name="Galeote V."/>
            <person name="Bigey F."/>
            <person name="Dequin S."/>
            <person name="Byrne K.P."/>
            <person name="Wolfe K.H."/>
        </authorList>
    </citation>
    <scope>NUCLEOTIDE SEQUENCE [LARGE SCALE GENOMIC DNA]</scope>
    <source>
        <strain evidence="4 5">CBS2947</strain>
    </source>
</reference>
<dbReference type="GO" id="GO:0140849">
    <property type="term" value="F:ATP-dependent H2AZ histone chaperone activity"/>
    <property type="evidence" value="ECO:0007669"/>
    <property type="project" value="InterPro"/>
</dbReference>